<proteinExistence type="predicted"/>
<evidence type="ECO:0000313" key="2">
    <source>
        <dbReference type="Proteomes" id="UP000595140"/>
    </source>
</evidence>
<name>A0A484KVP5_9ASTE</name>
<reference evidence="1 2" key="1">
    <citation type="submission" date="2018-04" db="EMBL/GenBank/DDBJ databases">
        <authorList>
            <person name="Vogel A."/>
        </authorList>
    </citation>
    <scope>NUCLEOTIDE SEQUENCE [LARGE SCALE GENOMIC DNA]</scope>
</reference>
<gene>
    <name evidence="1" type="ORF">CCAM_LOCUS11579</name>
</gene>
<evidence type="ECO:0000313" key="1">
    <source>
        <dbReference type="EMBL" id="VFQ69803.1"/>
    </source>
</evidence>
<keyword evidence="2" id="KW-1185">Reference proteome</keyword>
<accession>A0A484KVP5</accession>
<protein>
    <submittedName>
        <fullName evidence="1">Uncharacterized protein</fullName>
    </submittedName>
</protein>
<organism evidence="1 2">
    <name type="scientific">Cuscuta campestris</name>
    <dbReference type="NCBI Taxonomy" id="132261"/>
    <lineage>
        <taxon>Eukaryota</taxon>
        <taxon>Viridiplantae</taxon>
        <taxon>Streptophyta</taxon>
        <taxon>Embryophyta</taxon>
        <taxon>Tracheophyta</taxon>
        <taxon>Spermatophyta</taxon>
        <taxon>Magnoliopsida</taxon>
        <taxon>eudicotyledons</taxon>
        <taxon>Gunneridae</taxon>
        <taxon>Pentapetalae</taxon>
        <taxon>asterids</taxon>
        <taxon>lamiids</taxon>
        <taxon>Solanales</taxon>
        <taxon>Convolvulaceae</taxon>
        <taxon>Cuscuteae</taxon>
        <taxon>Cuscuta</taxon>
        <taxon>Cuscuta subgen. Grammica</taxon>
        <taxon>Cuscuta sect. Cleistogrammica</taxon>
    </lineage>
</organism>
<dbReference type="EMBL" id="OOIL02000845">
    <property type="protein sequence ID" value="VFQ69803.1"/>
    <property type="molecule type" value="Genomic_DNA"/>
</dbReference>
<dbReference type="Proteomes" id="UP000595140">
    <property type="component" value="Unassembled WGS sequence"/>
</dbReference>
<sequence length="9" mass="1041">ARGTRVLRL</sequence>
<feature type="non-terminal residue" evidence="1">
    <location>
        <position position="1"/>
    </location>
</feature>